<evidence type="ECO:0000313" key="13">
    <source>
        <dbReference type="EMBL" id="KPL81761.1"/>
    </source>
</evidence>
<dbReference type="AlphaFoldDB" id="A0A0P6XZ73"/>
<dbReference type="Pfam" id="PF03951">
    <property type="entry name" value="Gln-synt_N"/>
    <property type="match status" value="1"/>
</dbReference>
<evidence type="ECO:0000256" key="2">
    <source>
        <dbReference type="ARBA" id="ARBA00012937"/>
    </source>
</evidence>
<dbReference type="EMBL" id="LGCM01000035">
    <property type="protein sequence ID" value="KPL81761.1"/>
    <property type="molecule type" value="Genomic_DNA"/>
</dbReference>
<dbReference type="GO" id="GO:0046872">
    <property type="term" value="F:metal ion binding"/>
    <property type="evidence" value="ECO:0007669"/>
    <property type="project" value="UniProtKB-KW"/>
</dbReference>
<evidence type="ECO:0000256" key="1">
    <source>
        <dbReference type="ARBA" id="ARBA00009897"/>
    </source>
</evidence>
<dbReference type="Proteomes" id="UP000050501">
    <property type="component" value="Unassembled WGS sequence"/>
</dbReference>
<feature type="binding site" evidence="8">
    <location>
        <position position="210"/>
    </location>
    <ligand>
        <name>Mg(2+)</name>
        <dbReference type="ChEBI" id="CHEBI:18420"/>
        <label>1</label>
    </ligand>
</feature>
<feature type="binding site" evidence="8">
    <location>
        <position position="131"/>
    </location>
    <ligand>
        <name>Mg(2+)</name>
        <dbReference type="ChEBI" id="CHEBI:18420"/>
        <label>1</label>
    </ligand>
</feature>
<feature type="binding site" evidence="8">
    <location>
        <position position="133"/>
    </location>
    <ligand>
        <name>Mg(2+)</name>
        <dbReference type="ChEBI" id="CHEBI:18420"/>
        <label>1</label>
    </ligand>
</feature>
<feature type="binding site" evidence="6">
    <location>
        <position position="320"/>
    </location>
    <ligand>
        <name>L-glutamate</name>
        <dbReference type="ChEBI" id="CHEBI:29985"/>
    </ligand>
</feature>
<evidence type="ECO:0000256" key="9">
    <source>
        <dbReference type="PROSITE-ProRule" id="PRU01330"/>
    </source>
</evidence>
<keyword evidence="14" id="KW-1185">Reference proteome</keyword>
<dbReference type="PROSITE" id="PS51987">
    <property type="entry name" value="GS_CATALYTIC"/>
    <property type="match status" value="1"/>
</dbReference>
<dbReference type="GO" id="GO:0016020">
    <property type="term" value="C:membrane"/>
    <property type="evidence" value="ECO:0007669"/>
    <property type="project" value="TreeGrafter"/>
</dbReference>
<dbReference type="GO" id="GO:0019740">
    <property type="term" value="P:nitrogen utilization"/>
    <property type="evidence" value="ECO:0007669"/>
    <property type="project" value="TreeGrafter"/>
</dbReference>
<dbReference type="GO" id="GO:0006542">
    <property type="term" value="P:glutamine biosynthetic process"/>
    <property type="evidence" value="ECO:0007669"/>
    <property type="project" value="InterPro"/>
</dbReference>
<dbReference type="GO" id="GO:0004356">
    <property type="term" value="F:glutamine synthetase activity"/>
    <property type="evidence" value="ECO:0007669"/>
    <property type="project" value="UniProtKB-EC"/>
</dbReference>
<proteinExistence type="inferred from homology"/>
<evidence type="ECO:0000256" key="3">
    <source>
        <dbReference type="ARBA" id="ARBA00022598"/>
    </source>
</evidence>
<feature type="binding site" evidence="8">
    <location>
        <position position="218"/>
    </location>
    <ligand>
        <name>Mg(2+)</name>
        <dbReference type="ChEBI" id="CHEBI:18420"/>
        <label>1</label>
    </ligand>
</feature>
<comment type="similarity">
    <text evidence="1 9 10">Belongs to the glutamine synthetase family.</text>
</comment>
<evidence type="ECO:0000256" key="4">
    <source>
        <dbReference type="ARBA" id="ARBA00022741"/>
    </source>
</evidence>
<gene>
    <name evidence="13" type="primary">glnA</name>
    <name evidence="13" type="ORF">ADN01_09185</name>
</gene>
<dbReference type="InterPro" id="IPR008147">
    <property type="entry name" value="Gln_synt_N"/>
</dbReference>
<dbReference type="Gene3D" id="3.10.20.70">
    <property type="entry name" value="Glutamine synthetase, N-terminal domain"/>
    <property type="match status" value="1"/>
</dbReference>
<feature type="binding site" evidence="7">
    <location>
        <position position="338"/>
    </location>
    <ligand>
        <name>ATP</name>
        <dbReference type="ChEBI" id="CHEBI:30616"/>
    </ligand>
</feature>
<protein>
    <recommendedName>
        <fullName evidence="2">glutamine synthetase</fullName>
        <ecNumber evidence="2">6.3.1.2</ecNumber>
    </recommendedName>
</protein>
<dbReference type="PANTHER" id="PTHR43407">
    <property type="entry name" value="GLUTAMINE SYNTHETASE"/>
    <property type="match status" value="1"/>
</dbReference>
<sequence length="472" mass="52690">MFKDFAEAAAFVQKNHIQMVDLKFSDLWGRWHHVTISASEFEPELMEAGVGFDGSSVGLKSVKSGDMVLVPDLSTGFVDPFWEAPTLSFICNTFEADTKKLFARDPREILRRSEAYMQANGIGDHTLWGPEFEFYVFNNVCIENSVHTASYRVDSIEANWNTCSGGHGHYIPIHGGYHAIPPRDQLFNLRTQMVTRLEQIGIPVKYHHHEVGGPGQSEIETPLMGMLTAADASMCIKYITKMVAHNAGQSVTFLPKPLYGEAGSGMHFHQQMFKGGVNAFYDASSPMLLSETALYYIGGLLTHAPAVLAFTNPSTNSYRRLVPGFEAPVNAFFSTGNRSAAIRIPKYATQPDKVRFEFRPPDATCNPYLAMAAQLMAGLDGIRRKIDPTAAGFGPINEDIFSWSSEKRATIKSLPTSLLEALQALREDHQFLLEGGVFDEILINDWIKAKEKEDIAVRTRPHPYEIEMYYDL</sequence>
<feature type="binding site" evidence="6">
    <location>
        <position position="338"/>
    </location>
    <ligand>
        <name>L-glutamate</name>
        <dbReference type="ChEBI" id="CHEBI:29985"/>
    </ligand>
</feature>
<dbReference type="SMART" id="SM01230">
    <property type="entry name" value="Gln-synt_C"/>
    <property type="match status" value="1"/>
</dbReference>
<dbReference type="OrthoDB" id="9807095at2"/>
<dbReference type="Pfam" id="PF00120">
    <property type="entry name" value="Gln-synt_C"/>
    <property type="match status" value="1"/>
</dbReference>
<evidence type="ECO:0000259" key="11">
    <source>
        <dbReference type="PROSITE" id="PS51986"/>
    </source>
</evidence>
<accession>A0A0P6XZ73</accession>
<dbReference type="Gene3D" id="3.30.590.10">
    <property type="entry name" value="Glutamine synthetase/guanido kinase, catalytic domain"/>
    <property type="match status" value="1"/>
</dbReference>
<evidence type="ECO:0000256" key="7">
    <source>
        <dbReference type="PIRSR" id="PIRSR604809-2"/>
    </source>
</evidence>
<dbReference type="EC" id="6.3.1.2" evidence="2"/>
<feature type="binding site" evidence="8">
    <location>
        <position position="267"/>
    </location>
    <ligand>
        <name>Mg(2+)</name>
        <dbReference type="ChEBI" id="CHEBI:18420"/>
        <label>1</label>
    </ligand>
</feature>
<dbReference type="InterPro" id="IPR008146">
    <property type="entry name" value="Gln_synth_cat_dom"/>
</dbReference>
<feature type="binding site" evidence="8">
    <location>
        <position position="357"/>
    </location>
    <ligand>
        <name>Mg(2+)</name>
        <dbReference type="ChEBI" id="CHEBI:18420"/>
        <label>1</label>
    </ligand>
</feature>
<comment type="caution">
    <text evidence="13">The sequence shown here is derived from an EMBL/GenBank/DDBJ whole genome shotgun (WGS) entry which is preliminary data.</text>
</comment>
<dbReference type="PROSITE" id="PS51986">
    <property type="entry name" value="GS_BETA_GRASP"/>
    <property type="match status" value="1"/>
</dbReference>
<dbReference type="GO" id="GO:0005737">
    <property type="term" value="C:cytoplasm"/>
    <property type="evidence" value="ECO:0007669"/>
    <property type="project" value="TreeGrafter"/>
</dbReference>
<organism evidence="13 14">
    <name type="scientific">Levilinea saccharolytica</name>
    <dbReference type="NCBI Taxonomy" id="229921"/>
    <lineage>
        <taxon>Bacteria</taxon>
        <taxon>Bacillati</taxon>
        <taxon>Chloroflexota</taxon>
        <taxon>Anaerolineae</taxon>
        <taxon>Anaerolineales</taxon>
        <taxon>Anaerolineaceae</taxon>
        <taxon>Levilinea</taxon>
    </lineage>
</organism>
<name>A0A0P6XZ73_9CHLR</name>
<dbReference type="PANTHER" id="PTHR43407:SF1">
    <property type="entry name" value="LENGSIN"/>
    <property type="match status" value="1"/>
</dbReference>
<dbReference type="InterPro" id="IPR004809">
    <property type="entry name" value="Gln_synth_I"/>
</dbReference>
<keyword evidence="5 7" id="KW-0067">ATP-binding</keyword>
<evidence type="ECO:0000256" key="5">
    <source>
        <dbReference type="ARBA" id="ARBA00022840"/>
    </source>
</evidence>
<dbReference type="GO" id="GO:0005524">
    <property type="term" value="F:ATP binding"/>
    <property type="evidence" value="ECO:0007669"/>
    <property type="project" value="UniProtKB-KW"/>
</dbReference>
<feature type="domain" description="GS beta-grasp" evidence="11">
    <location>
        <begin position="15"/>
        <end position="98"/>
    </location>
</feature>
<reference evidence="13 14" key="1">
    <citation type="submission" date="2015-07" db="EMBL/GenBank/DDBJ databases">
        <title>Genome sequence of Levilinea saccharolytica DSM 16555.</title>
        <authorList>
            <person name="Hemp J."/>
            <person name="Ward L.M."/>
            <person name="Pace L.A."/>
            <person name="Fischer W.W."/>
        </authorList>
    </citation>
    <scope>NUCLEOTIDE SEQUENCE [LARGE SCALE GENOMIC DNA]</scope>
    <source>
        <strain evidence="13 14">KIBI-1</strain>
    </source>
</reference>
<evidence type="ECO:0000256" key="6">
    <source>
        <dbReference type="PIRSR" id="PIRSR604809-1"/>
    </source>
</evidence>
<evidence type="ECO:0000256" key="10">
    <source>
        <dbReference type="RuleBase" id="RU000384"/>
    </source>
</evidence>
<feature type="binding site" evidence="6">
    <location>
        <position position="326"/>
    </location>
    <ligand>
        <name>L-glutamate</name>
        <dbReference type="ChEBI" id="CHEBI:29985"/>
    </ligand>
</feature>
<dbReference type="InterPro" id="IPR014746">
    <property type="entry name" value="Gln_synth/guanido_kin_cat_dom"/>
</dbReference>
<dbReference type="RefSeq" id="WP_062418332.1">
    <property type="nucleotide sequence ID" value="NZ_DF967974.1"/>
</dbReference>
<keyword evidence="8" id="KW-0479">Metal-binding</keyword>
<keyword evidence="3 13" id="KW-0436">Ligase</keyword>
<evidence type="ECO:0000313" key="14">
    <source>
        <dbReference type="Proteomes" id="UP000050501"/>
    </source>
</evidence>
<dbReference type="NCBIfam" id="TIGR00653">
    <property type="entry name" value="GlnA"/>
    <property type="match status" value="1"/>
</dbReference>
<dbReference type="SUPFAM" id="SSF55931">
    <property type="entry name" value="Glutamine synthetase/guanido kinase"/>
    <property type="match status" value="1"/>
</dbReference>
<dbReference type="STRING" id="229921.ADN01_09185"/>
<keyword evidence="4 7" id="KW-0547">Nucleotide-binding</keyword>
<evidence type="ECO:0000259" key="12">
    <source>
        <dbReference type="PROSITE" id="PS51987"/>
    </source>
</evidence>
<evidence type="ECO:0000256" key="8">
    <source>
        <dbReference type="PIRSR" id="PIRSR604809-3"/>
    </source>
</evidence>
<dbReference type="InterPro" id="IPR036651">
    <property type="entry name" value="Gln_synt_N_sf"/>
</dbReference>
<keyword evidence="8" id="KW-0460">Magnesium</keyword>
<dbReference type="PATRIC" id="fig|229921.5.peg.3670"/>
<dbReference type="SUPFAM" id="SSF54368">
    <property type="entry name" value="Glutamine synthetase, N-terminal domain"/>
    <property type="match status" value="1"/>
</dbReference>
<comment type="cofactor">
    <cofactor evidence="8">
        <name>Mg(2+)</name>
        <dbReference type="ChEBI" id="CHEBI:18420"/>
    </cofactor>
    <text evidence="8">Binds 2 Mg(2+) ions per subunit.</text>
</comment>
<feature type="domain" description="GS catalytic" evidence="12">
    <location>
        <begin position="106"/>
        <end position="472"/>
    </location>
</feature>
<feature type="binding site" evidence="6">
    <location>
        <position position="359"/>
    </location>
    <ligand>
        <name>L-glutamate</name>
        <dbReference type="ChEBI" id="CHEBI:29985"/>
    </ligand>
</feature>